<accession>A0A0E0JTK5</accession>
<keyword evidence="3" id="KW-1185">Reference proteome</keyword>
<dbReference type="AlphaFoldDB" id="A0A0E0JTK5"/>
<evidence type="ECO:0000313" key="3">
    <source>
        <dbReference type="Proteomes" id="UP000026962"/>
    </source>
</evidence>
<protein>
    <recommendedName>
        <fullName evidence="4">DUF834 domain-containing protein</fullName>
    </recommendedName>
</protein>
<name>A0A0E0JTK5_ORYPU</name>
<feature type="region of interest" description="Disordered" evidence="1">
    <location>
        <begin position="69"/>
        <end position="120"/>
    </location>
</feature>
<proteinExistence type="predicted"/>
<feature type="region of interest" description="Disordered" evidence="1">
    <location>
        <begin position="1"/>
        <end position="23"/>
    </location>
</feature>
<reference evidence="2" key="1">
    <citation type="submission" date="2015-04" db="UniProtKB">
        <authorList>
            <consortium name="EnsemblPlants"/>
        </authorList>
    </citation>
    <scope>IDENTIFICATION</scope>
</reference>
<dbReference type="Proteomes" id="UP000026962">
    <property type="component" value="Chromosome 1"/>
</dbReference>
<sequence length="120" mass="12706">MQRIREEPADDADDAPPGPVGALDADDLELFEVGEVVAVGGGGEIGEAVVPLLPVGRVEERGAGFDREVGAQHHHGELAGALRERHGRRASRRLAVDPRAGHPPPTKTRPMEKTANSAQQ</sequence>
<dbReference type="Gramene" id="OPUNC01G42780.1">
    <property type="protein sequence ID" value="OPUNC01G42780.1"/>
    <property type="gene ID" value="OPUNC01G42780"/>
</dbReference>
<evidence type="ECO:0008006" key="4">
    <source>
        <dbReference type="Google" id="ProtNLM"/>
    </source>
</evidence>
<reference evidence="2" key="2">
    <citation type="submission" date="2018-05" db="EMBL/GenBank/DDBJ databases">
        <title>OpunRS2 (Oryza punctata Reference Sequence Version 2).</title>
        <authorList>
            <person name="Zhang J."/>
            <person name="Kudrna D."/>
            <person name="Lee S."/>
            <person name="Talag J."/>
            <person name="Welchert J."/>
            <person name="Wing R.A."/>
        </authorList>
    </citation>
    <scope>NUCLEOTIDE SEQUENCE [LARGE SCALE GENOMIC DNA]</scope>
</reference>
<evidence type="ECO:0000313" key="2">
    <source>
        <dbReference type="EnsemblPlants" id="OPUNC01G42780.1"/>
    </source>
</evidence>
<dbReference type="HOGENOM" id="CLU_2053475_0_0_1"/>
<evidence type="ECO:0000256" key="1">
    <source>
        <dbReference type="SAM" id="MobiDB-lite"/>
    </source>
</evidence>
<dbReference type="EnsemblPlants" id="OPUNC01G42780.1">
    <property type="protein sequence ID" value="OPUNC01G42780.1"/>
    <property type="gene ID" value="OPUNC01G42780"/>
</dbReference>
<organism evidence="2">
    <name type="scientific">Oryza punctata</name>
    <name type="common">Red rice</name>
    <dbReference type="NCBI Taxonomy" id="4537"/>
    <lineage>
        <taxon>Eukaryota</taxon>
        <taxon>Viridiplantae</taxon>
        <taxon>Streptophyta</taxon>
        <taxon>Embryophyta</taxon>
        <taxon>Tracheophyta</taxon>
        <taxon>Spermatophyta</taxon>
        <taxon>Magnoliopsida</taxon>
        <taxon>Liliopsida</taxon>
        <taxon>Poales</taxon>
        <taxon>Poaceae</taxon>
        <taxon>BOP clade</taxon>
        <taxon>Oryzoideae</taxon>
        <taxon>Oryzeae</taxon>
        <taxon>Oryzinae</taxon>
        <taxon>Oryza</taxon>
    </lineage>
</organism>